<dbReference type="EMBL" id="AP012300">
    <property type="protein sequence ID" value="BAL85121.1"/>
    <property type="molecule type" value="Genomic_DNA"/>
</dbReference>
<protein>
    <submittedName>
        <fullName evidence="1">Uncharacterized protein</fullName>
    </submittedName>
</protein>
<dbReference type="KEGG" id="sri:SELR_pSRC300480"/>
<evidence type="ECO:0000313" key="1">
    <source>
        <dbReference type="EMBL" id="BAL85121.1"/>
    </source>
</evidence>
<organism evidence="1 2">
    <name type="scientific">Selenomonas ruminantium subsp. lactilytica (strain NBRC 103574 / TAM6421)</name>
    <dbReference type="NCBI Taxonomy" id="927704"/>
    <lineage>
        <taxon>Bacteria</taxon>
        <taxon>Bacillati</taxon>
        <taxon>Bacillota</taxon>
        <taxon>Negativicutes</taxon>
        <taxon>Selenomonadales</taxon>
        <taxon>Selenomonadaceae</taxon>
        <taxon>Selenomonas</taxon>
    </lineage>
</organism>
<dbReference type="Proteomes" id="UP000007887">
    <property type="component" value="Plasmid pSRC3"/>
</dbReference>
<keyword evidence="1" id="KW-0614">Plasmid</keyword>
<gene>
    <name evidence="1" type="ordered locus">SELR_pSRC300480</name>
</gene>
<proteinExistence type="predicted"/>
<reference evidence="1 2" key="1">
    <citation type="submission" date="2011-10" db="EMBL/GenBank/DDBJ databases">
        <title>Whole genome sequence of Selenomonas ruminantium subsp. lactilytica TAM6421.</title>
        <authorList>
            <person name="Oguchi A."/>
            <person name="Ankai A."/>
            <person name="Kaneko J."/>
            <person name="Yamada-Narita S."/>
            <person name="Fukui S."/>
            <person name="Takahashi M."/>
            <person name="Onodera T."/>
            <person name="Kojima S."/>
            <person name="Fushimi T."/>
            <person name="Abe N."/>
            <person name="Kamio Y."/>
            <person name="Yamazaki S."/>
            <person name="Fujita N."/>
        </authorList>
    </citation>
    <scope>NUCLEOTIDE SEQUENCE [LARGE SCALE GENOMIC DNA]</scope>
    <source>
        <strain evidence="2">NBRC 103574 / TAM6421</strain>
        <plasmid evidence="1 2">pSRC3</plasmid>
    </source>
</reference>
<name>I0GWI4_SELRL</name>
<geneLocation type="plasmid" evidence="1 2">
    <name>pSRC3</name>
</geneLocation>
<evidence type="ECO:0000313" key="2">
    <source>
        <dbReference type="Proteomes" id="UP000007887"/>
    </source>
</evidence>
<sequence length="239" mass="27519">MSLEKYIENMLPAGSGINGEYSIEFKENKIVVKNSWDNMNELGYYDGVFKFSITYRLDGSMMLHFHGLTRNEYRKIENEGLRDYLESLFYEFIPAMVAILKGDIPAYKNNADRDKLEPLERGFLETMVQDAAYNYQDYAPENIPENIYKAVRDYPFTIENIDDKALENALQVIQEAGKGLPDNVDRYDLGGEIYLAICYGETENSIAKEIAKSGKWQQFADASKEISMDYCGKYRVVVE</sequence>
<dbReference type="HOGENOM" id="CLU_1160437_0_0_9"/>
<accession>I0GWI4</accession>
<dbReference type="AlphaFoldDB" id="I0GWI4"/>
<dbReference type="PATRIC" id="fig|927704.6.peg.3362"/>